<dbReference type="AlphaFoldDB" id="R0J8P7"/>
<dbReference type="EMBL" id="KB746876">
    <property type="protein sequence ID" value="EOA93321.1"/>
    <property type="molecule type" value="Genomic_DNA"/>
</dbReference>
<dbReference type="GO" id="GO:0031410">
    <property type="term" value="C:cytoplasmic vesicle"/>
    <property type="evidence" value="ECO:0007669"/>
    <property type="project" value="TreeGrafter"/>
</dbReference>
<dbReference type="InterPro" id="IPR051696">
    <property type="entry name" value="DENN_Domain_GEFs"/>
</dbReference>
<feature type="compositionally biased region" description="Low complexity" evidence="1">
    <location>
        <begin position="243"/>
        <end position="256"/>
    </location>
</feature>
<sequence length="417" mass="44816">METHKVVLPDELCGQYGEPVLSVRVLLEMKRAGIVPNTITYGYYNKPLGVVLSPSVTSRFRNVAPELRRLPGRCPQHSGAPRLLLSLALCREWGGEEPGFGREQHAGGDGVEKGEIMVNFGSRFVWQLQSLAAERDRVTGDSGIQNMPEILLKTRIRVGIRVPHKCEGANIAAAAAEYANAPGRRTFQLSHAADGSELLQALGSAARREDVFSPCFKRLLSEPKVDAFSPKLSGLVERFRARASSRSPSSSRSLPSCVQSQPPPNRRPCGSARGGPGSVAAPCAMGTPVPPALLVALAEDGALNSFLWPNCSQMFVCVRAARFHRGWAAGIAMDVTSHRARGARPGPFHVPGHDAEQLWPGSLLEQGFPSEKPRGEGCAQMHQFQMPAAPGHGCVLIARRASARSSLLVAPSLVLSH</sequence>
<dbReference type="GO" id="GO:0032483">
    <property type="term" value="P:regulation of Rab protein signal transduction"/>
    <property type="evidence" value="ECO:0007669"/>
    <property type="project" value="TreeGrafter"/>
</dbReference>
<accession>R0J8P7</accession>
<dbReference type="PANTHER" id="PTHR12296:SF18">
    <property type="entry name" value="DENN DOMAIN-CONTAINING PROTEIN 4B"/>
    <property type="match status" value="1"/>
</dbReference>
<dbReference type="Proteomes" id="UP000296049">
    <property type="component" value="Unassembled WGS sequence"/>
</dbReference>
<evidence type="ECO:0000313" key="2">
    <source>
        <dbReference type="EMBL" id="EOA93321.1"/>
    </source>
</evidence>
<gene>
    <name evidence="2" type="ORF">Anapl_17192</name>
</gene>
<reference evidence="3" key="1">
    <citation type="journal article" date="2013" name="Nat. Genet.">
        <title>The duck genome and transcriptome provide insight into an avian influenza virus reservoir species.</title>
        <authorList>
            <person name="Huang Y."/>
            <person name="Li Y."/>
            <person name="Burt D.W."/>
            <person name="Chen H."/>
            <person name="Zhang Y."/>
            <person name="Qian W."/>
            <person name="Kim H."/>
            <person name="Gan S."/>
            <person name="Zhao Y."/>
            <person name="Li J."/>
            <person name="Yi K."/>
            <person name="Feng H."/>
            <person name="Zhu P."/>
            <person name="Li B."/>
            <person name="Liu Q."/>
            <person name="Fairley S."/>
            <person name="Magor K.E."/>
            <person name="Du Z."/>
            <person name="Hu X."/>
            <person name="Goodman L."/>
            <person name="Tafer H."/>
            <person name="Vignal A."/>
            <person name="Lee T."/>
            <person name="Kim K.W."/>
            <person name="Sheng Z."/>
            <person name="An Y."/>
            <person name="Searle S."/>
            <person name="Herrero J."/>
            <person name="Groenen M.A."/>
            <person name="Crooijmans R.P."/>
            <person name="Faraut T."/>
            <person name="Cai Q."/>
            <person name="Webster R.G."/>
            <person name="Aldridge J.R."/>
            <person name="Warren W.C."/>
            <person name="Bartschat S."/>
            <person name="Kehr S."/>
            <person name="Marz M."/>
            <person name="Stadler P.F."/>
            <person name="Smith J."/>
            <person name="Kraus R.H."/>
            <person name="Zhao Y."/>
            <person name="Ren L."/>
            <person name="Fei J."/>
            <person name="Morisson M."/>
            <person name="Kaiser P."/>
            <person name="Griffin D.K."/>
            <person name="Rao M."/>
            <person name="Pitel F."/>
            <person name="Wang J."/>
            <person name="Li N."/>
        </authorList>
    </citation>
    <scope>NUCLEOTIDE SEQUENCE [LARGE SCALE GENOMIC DNA]</scope>
</reference>
<name>R0J8P7_ANAPL</name>
<proteinExistence type="predicted"/>
<evidence type="ECO:0000313" key="3">
    <source>
        <dbReference type="Proteomes" id="UP000296049"/>
    </source>
</evidence>
<organism evidence="2 3">
    <name type="scientific">Anas platyrhynchos</name>
    <name type="common">Mallard</name>
    <name type="synonym">Anas boschas</name>
    <dbReference type="NCBI Taxonomy" id="8839"/>
    <lineage>
        <taxon>Eukaryota</taxon>
        <taxon>Metazoa</taxon>
        <taxon>Chordata</taxon>
        <taxon>Craniata</taxon>
        <taxon>Vertebrata</taxon>
        <taxon>Euteleostomi</taxon>
        <taxon>Archelosauria</taxon>
        <taxon>Archosauria</taxon>
        <taxon>Dinosauria</taxon>
        <taxon>Saurischia</taxon>
        <taxon>Theropoda</taxon>
        <taxon>Coelurosauria</taxon>
        <taxon>Aves</taxon>
        <taxon>Neognathae</taxon>
        <taxon>Galloanserae</taxon>
        <taxon>Anseriformes</taxon>
        <taxon>Anatidae</taxon>
        <taxon>Anatinae</taxon>
        <taxon>Anas</taxon>
    </lineage>
</organism>
<dbReference type="GO" id="GO:0005085">
    <property type="term" value="F:guanyl-nucleotide exchange factor activity"/>
    <property type="evidence" value="ECO:0007669"/>
    <property type="project" value="UniProtKB-ARBA"/>
</dbReference>
<keyword evidence="3" id="KW-1185">Reference proteome</keyword>
<feature type="region of interest" description="Disordered" evidence="1">
    <location>
        <begin position="243"/>
        <end position="277"/>
    </location>
</feature>
<dbReference type="PANTHER" id="PTHR12296">
    <property type="entry name" value="DENN DOMAIN-CONTAINING PROTEIN 4"/>
    <property type="match status" value="1"/>
</dbReference>
<evidence type="ECO:0000256" key="1">
    <source>
        <dbReference type="SAM" id="MobiDB-lite"/>
    </source>
</evidence>
<protein>
    <submittedName>
        <fullName evidence="2">DENN domain-containing protein 4B</fullName>
    </submittedName>
</protein>